<feature type="domain" description="Fungal-type protein kinase" evidence="1">
    <location>
        <begin position="89"/>
        <end position="449"/>
    </location>
</feature>
<dbReference type="SUPFAM" id="SSF56112">
    <property type="entry name" value="Protein kinase-like (PK-like)"/>
    <property type="match status" value="1"/>
</dbReference>
<dbReference type="PANTHER" id="PTHR38248:SF2">
    <property type="entry name" value="FUNK1 11"/>
    <property type="match status" value="1"/>
</dbReference>
<evidence type="ECO:0000313" key="3">
    <source>
        <dbReference type="Proteomes" id="UP000703269"/>
    </source>
</evidence>
<sequence length="662" mass="75471">MLPNNISLCISSEQNDKSLQPHIAFRCAPSNPAPPEAKQIIRGPIQFNSAAVDIVCEIESCDNLPFLPCRRKSPESIEMANGAIIRGRLAQLAEKQFKQQHRVSLWQIILNKKHAHLIRWERSGAVVSEAFNPNEDPWIFHLLSAYPQLNRRQKGFDESAHLLTEDTEARQIFSSGVDDYQRECQLMRFKVFSSAITSRDSDSPMYRLDVPDKTATDGVRACLVTEPFYTEHCPLGRATRVYVAYDLVDRKLRILKDGWRPEHPGCLPEHVSCARLAENGIEHVPNVVCGGDVAGDLPQETVTQDLAVGVESTSWRLPCAPKPTWRKLVHFRILEDIALPLENLENSCQLLLVIHDIVKAISLAHTKAKLLHRDITWFNIRWSYNADTKRIEGVLIDWDHAVDIDQAIQTNAPHTSATWQFMSLRLIIDPMKTPELIDDFESLFWSLYYGSLHFVAHDKRVMLFGDGDIFNPGSEPLELGDKFLPKKAATEKRQHLLDGGILKVKWASTHFTNFMHDWSEIWRHYYFYHDAIASGILKDTSELTQLHAKLSDPQRLMDEISKALEKDYDGWREDDMVPDQFPKITARELRGLKTAIQTGNNDAAHMSVDGSLPLMPVSRCVDPQSQVFMDIMTSVKRQYSMLHDSDDELSMYPAPKKTKSCR</sequence>
<dbReference type="Pfam" id="PF17667">
    <property type="entry name" value="Pkinase_fungal"/>
    <property type="match status" value="1"/>
</dbReference>
<dbReference type="InterPro" id="IPR040976">
    <property type="entry name" value="Pkinase_fungal"/>
</dbReference>
<evidence type="ECO:0000313" key="2">
    <source>
        <dbReference type="EMBL" id="GJE92055.1"/>
    </source>
</evidence>
<protein>
    <recommendedName>
        <fullName evidence="1">Fungal-type protein kinase domain-containing protein</fullName>
    </recommendedName>
</protein>
<reference evidence="2 3" key="1">
    <citation type="submission" date="2021-08" db="EMBL/GenBank/DDBJ databases">
        <title>Draft Genome Sequence of Phanerochaete sordida strain YK-624.</title>
        <authorList>
            <person name="Mori T."/>
            <person name="Dohra H."/>
            <person name="Suzuki T."/>
            <person name="Kawagishi H."/>
            <person name="Hirai H."/>
        </authorList>
    </citation>
    <scope>NUCLEOTIDE SEQUENCE [LARGE SCALE GENOMIC DNA]</scope>
    <source>
        <strain evidence="2 3">YK-624</strain>
    </source>
</reference>
<dbReference type="PANTHER" id="PTHR38248">
    <property type="entry name" value="FUNK1 6"/>
    <property type="match status" value="1"/>
</dbReference>
<name>A0A9P3GE07_9APHY</name>
<keyword evidence="3" id="KW-1185">Reference proteome</keyword>
<evidence type="ECO:0000259" key="1">
    <source>
        <dbReference type="Pfam" id="PF17667"/>
    </source>
</evidence>
<dbReference type="EMBL" id="BPQB01000024">
    <property type="protein sequence ID" value="GJE92055.1"/>
    <property type="molecule type" value="Genomic_DNA"/>
</dbReference>
<dbReference type="AlphaFoldDB" id="A0A9P3GE07"/>
<organism evidence="2 3">
    <name type="scientific">Phanerochaete sordida</name>
    <dbReference type="NCBI Taxonomy" id="48140"/>
    <lineage>
        <taxon>Eukaryota</taxon>
        <taxon>Fungi</taxon>
        <taxon>Dikarya</taxon>
        <taxon>Basidiomycota</taxon>
        <taxon>Agaricomycotina</taxon>
        <taxon>Agaricomycetes</taxon>
        <taxon>Polyporales</taxon>
        <taxon>Phanerochaetaceae</taxon>
        <taxon>Phanerochaete</taxon>
    </lineage>
</organism>
<comment type="caution">
    <text evidence="2">The sequence shown here is derived from an EMBL/GenBank/DDBJ whole genome shotgun (WGS) entry which is preliminary data.</text>
</comment>
<dbReference type="OrthoDB" id="2755887at2759"/>
<dbReference type="InterPro" id="IPR011009">
    <property type="entry name" value="Kinase-like_dom_sf"/>
</dbReference>
<gene>
    <name evidence="2" type="ORF">PsYK624_082080</name>
</gene>
<proteinExistence type="predicted"/>
<dbReference type="Proteomes" id="UP000703269">
    <property type="component" value="Unassembled WGS sequence"/>
</dbReference>
<accession>A0A9P3GE07</accession>